<proteinExistence type="predicted"/>
<dbReference type="GO" id="GO:0016787">
    <property type="term" value="F:hydrolase activity"/>
    <property type="evidence" value="ECO:0007669"/>
    <property type="project" value="UniProtKB-KW"/>
</dbReference>
<dbReference type="Pfam" id="PF20434">
    <property type="entry name" value="BD-FAE"/>
    <property type="match status" value="1"/>
</dbReference>
<dbReference type="InterPro" id="IPR050300">
    <property type="entry name" value="GDXG_lipolytic_enzyme"/>
</dbReference>
<evidence type="ECO:0000256" key="1">
    <source>
        <dbReference type="ARBA" id="ARBA00022801"/>
    </source>
</evidence>
<dbReference type="STRING" id="225324.SAMN02745126_00826"/>
<evidence type="ECO:0000259" key="2">
    <source>
        <dbReference type="Pfam" id="PF20434"/>
    </source>
</evidence>
<gene>
    <name evidence="3" type="ORF">SAMN02745126_00826</name>
</gene>
<dbReference type="PANTHER" id="PTHR48081:SF33">
    <property type="entry name" value="KYNURENINE FORMAMIDASE"/>
    <property type="match status" value="1"/>
</dbReference>
<dbReference type="InterPro" id="IPR029058">
    <property type="entry name" value="AB_hydrolase_fold"/>
</dbReference>
<evidence type="ECO:0000313" key="4">
    <source>
        <dbReference type="Proteomes" id="UP000190092"/>
    </source>
</evidence>
<name>A0A1T4K9J1_9HYPH</name>
<accession>A0A1T4K9J1</accession>
<evidence type="ECO:0000313" key="3">
    <source>
        <dbReference type="EMBL" id="SJZ39118.1"/>
    </source>
</evidence>
<keyword evidence="4" id="KW-1185">Reference proteome</keyword>
<dbReference type="OrthoDB" id="9771666at2"/>
<keyword evidence="1" id="KW-0378">Hydrolase</keyword>
<dbReference type="InterPro" id="IPR049492">
    <property type="entry name" value="BD-FAE-like_dom"/>
</dbReference>
<reference evidence="4" key="1">
    <citation type="submission" date="2017-02" db="EMBL/GenBank/DDBJ databases">
        <authorList>
            <person name="Varghese N."/>
            <person name="Submissions S."/>
        </authorList>
    </citation>
    <scope>NUCLEOTIDE SEQUENCE [LARGE SCALE GENOMIC DNA]</scope>
    <source>
        <strain evidence="4">ATCC 27094</strain>
    </source>
</reference>
<dbReference type="PANTHER" id="PTHR48081">
    <property type="entry name" value="AB HYDROLASE SUPERFAMILY PROTEIN C4A8.06C"/>
    <property type="match status" value="1"/>
</dbReference>
<dbReference type="Gene3D" id="3.40.50.1820">
    <property type="entry name" value="alpha/beta hydrolase"/>
    <property type="match status" value="1"/>
</dbReference>
<dbReference type="AlphaFoldDB" id="A0A1T4K9J1"/>
<protein>
    <submittedName>
        <fullName evidence="3">Acetyl esterase/lipase</fullName>
    </submittedName>
</protein>
<sequence>MSPDVSTVDTSAAATDALRAALAEIGPRWASDIAFYSQRTKDAYDPVLARAPKADIAVTRDVAYGDHARQVLDIFRPVDAKTAPVVVFVHGGAFVRGAKRTTDELYDNVLYWFARQGFVGVNIEYRLAPEAAYPAGAHDLALALDWVQRHIGSHGGNPGRVLLIGHSAGGTHVASYACDPALGYLGRHVSAVVLISARLRADQSPVNPNAMGVRAYFGDDSSLYDIRSPVSHATHCHLPVLVAAAEFENPLLDVYALEFAHRLAQARGRAPRFVQMKGHNHMSIVAHFNTEEETLGRIILDFFDQEGRA</sequence>
<dbReference type="EMBL" id="FUWJ01000001">
    <property type="protein sequence ID" value="SJZ39118.1"/>
    <property type="molecule type" value="Genomic_DNA"/>
</dbReference>
<dbReference type="Proteomes" id="UP000190092">
    <property type="component" value="Unassembled WGS sequence"/>
</dbReference>
<dbReference type="SUPFAM" id="SSF53474">
    <property type="entry name" value="alpha/beta-Hydrolases"/>
    <property type="match status" value="1"/>
</dbReference>
<dbReference type="RefSeq" id="WP_085932516.1">
    <property type="nucleotide sequence ID" value="NZ_FUWJ01000001.1"/>
</dbReference>
<organism evidence="3 4">
    <name type="scientific">Enhydrobacter aerosaccus</name>
    <dbReference type="NCBI Taxonomy" id="225324"/>
    <lineage>
        <taxon>Bacteria</taxon>
        <taxon>Pseudomonadati</taxon>
        <taxon>Pseudomonadota</taxon>
        <taxon>Alphaproteobacteria</taxon>
        <taxon>Hyphomicrobiales</taxon>
        <taxon>Enhydrobacter</taxon>
    </lineage>
</organism>
<feature type="domain" description="BD-FAE-like" evidence="2">
    <location>
        <begin position="72"/>
        <end position="175"/>
    </location>
</feature>